<dbReference type="OrthoDB" id="341259at2759"/>
<dbReference type="PANTHER" id="PTHR24171">
    <property type="entry name" value="ANKYRIN REPEAT DOMAIN-CONTAINING PROTEIN 39-RELATED"/>
    <property type="match status" value="1"/>
</dbReference>
<dbReference type="PROSITE" id="PS50088">
    <property type="entry name" value="ANK_REPEAT"/>
    <property type="match status" value="3"/>
</dbReference>
<dbReference type="Pfam" id="PF12796">
    <property type="entry name" value="Ank_2"/>
    <property type="match status" value="2"/>
</dbReference>
<dbReference type="InterPro" id="IPR002110">
    <property type="entry name" value="Ankyrin_rpt"/>
</dbReference>
<keyword evidence="2 3" id="KW-0040">ANK repeat</keyword>
<feature type="non-terminal residue" evidence="4">
    <location>
        <position position="400"/>
    </location>
</feature>
<evidence type="ECO:0000256" key="2">
    <source>
        <dbReference type="ARBA" id="ARBA00023043"/>
    </source>
</evidence>
<keyword evidence="5" id="KW-1185">Reference proteome</keyword>
<dbReference type="SUPFAM" id="SSF48403">
    <property type="entry name" value="Ankyrin repeat"/>
    <property type="match status" value="1"/>
</dbReference>
<evidence type="ECO:0000313" key="4">
    <source>
        <dbReference type="EMBL" id="KAF1998552.1"/>
    </source>
</evidence>
<evidence type="ECO:0000256" key="1">
    <source>
        <dbReference type="ARBA" id="ARBA00022737"/>
    </source>
</evidence>
<dbReference type="InterPro" id="IPR036770">
    <property type="entry name" value="Ankyrin_rpt-contain_sf"/>
</dbReference>
<dbReference type="AlphaFoldDB" id="A0A6A5WA39"/>
<dbReference type="PANTHER" id="PTHR24171:SF9">
    <property type="entry name" value="ANKYRIN REPEAT DOMAIN-CONTAINING PROTEIN 39"/>
    <property type="match status" value="1"/>
</dbReference>
<feature type="repeat" description="ANK" evidence="3">
    <location>
        <begin position="317"/>
        <end position="349"/>
    </location>
</feature>
<evidence type="ECO:0000313" key="5">
    <source>
        <dbReference type="Proteomes" id="UP000799779"/>
    </source>
</evidence>
<feature type="non-terminal residue" evidence="4">
    <location>
        <position position="1"/>
    </location>
</feature>
<protein>
    <submittedName>
        <fullName evidence="4">Ankyrin</fullName>
    </submittedName>
</protein>
<gene>
    <name evidence="4" type="ORF">P154DRAFT_418160</name>
</gene>
<sequence>CKPHCPCQCHIPLQGSTPRWLRGLMGSLFFNFTGTPLLNHRSCNFSVCGAKDASSGSAYFQYYFPKWLLTKGVMIRGHWEDLGGIGATWTFRIPKAVTSSILNGELLSVGRYRPVMEVKQFMALNHIAAVDIDMTGESVFEVRAIDTILDLITKIPPACAHRENMFGTLQSLPEFEEELEIMNFNALHRIVLGLSAHNLRSQIELDPALVHARDCFGFTPLHWAAQRDDLDAINILLDAGADINAHCSQGRTPLSWAVWCGSFHCCKTLMDPSAHVKTAKPSGSNAIAGLRRGPVKTDTISLLLKRGADINMKDSNRGRTCLMESTVLGTASICETLLDHGADMELHNMSGSSAAFHAIYTNNPDVLKVLIRRGACLTFRDKLGRSIIDYTALYGGIEVM</sequence>
<keyword evidence="1" id="KW-0677">Repeat</keyword>
<dbReference type="EMBL" id="ML977603">
    <property type="protein sequence ID" value="KAF1998552.1"/>
    <property type="molecule type" value="Genomic_DNA"/>
</dbReference>
<dbReference type="Proteomes" id="UP000799779">
    <property type="component" value="Unassembled WGS sequence"/>
</dbReference>
<evidence type="ECO:0000256" key="3">
    <source>
        <dbReference type="PROSITE-ProRule" id="PRU00023"/>
    </source>
</evidence>
<dbReference type="SMART" id="SM00248">
    <property type="entry name" value="ANK"/>
    <property type="match status" value="5"/>
</dbReference>
<reference evidence="4" key="1">
    <citation type="journal article" date="2020" name="Stud. Mycol.">
        <title>101 Dothideomycetes genomes: a test case for predicting lifestyles and emergence of pathogens.</title>
        <authorList>
            <person name="Haridas S."/>
            <person name="Albert R."/>
            <person name="Binder M."/>
            <person name="Bloem J."/>
            <person name="Labutti K."/>
            <person name="Salamov A."/>
            <person name="Andreopoulos B."/>
            <person name="Baker S."/>
            <person name="Barry K."/>
            <person name="Bills G."/>
            <person name="Bluhm B."/>
            <person name="Cannon C."/>
            <person name="Castanera R."/>
            <person name="Culley D."/>
            <person name="Daum C."/>
            <person name="Ezra D."/>
            <person name="Gonzalez J."/>
            <person name="Henrissat B."/>
            <person name="Kuo A."/>
            <person name="Liang C."/>
            <person name="Lipzen A."/>
            <person name="Lutzoni F."/>
            <person name="Magnuson J."/>
            <person name="Mondo S."/>
            <person name="Nolan M."/>
            <person name="Ohm R."/>
            <person name="Pangilinan J."/>
            <person name="Park H.-J."/>
            <person name="Ramirez L."/>
            <person name="Alfaro M."/>
            <person name="Sun H."/>
            <person name="Tritt A."/>
            <person name="Yoshinaga Y."/>
            <person name="Zwiers L.-H."/>
            <person name="Turgeon B."/>
            <person name="Goodwin S."/>
            <person name="Spatafora J."/>
            <person name="Crous P."/>
            <person name="Grigoriev I."/>
        </authorList>
    </citation>
    <scope>NUCLEOTIDE SEQUENCE</scope>
    <source>
        <strain evidence="4">CBS 123094</strain>
    </source>
</reference>
<dbReference type="PRINTS" id="PR01415">
    <property type="entry name" value="ANKYRIN"/>
</dbReference>
<organism evidence="4 5">
    <name type="scientific">Amniculicola lignicola CBS 123094</name>
    <dbReference type="NCBI Taxonomy" id="1392246"/>
    <lineage>
        <taxon>Eukaryota</taxon>
        <taxon>Fungi</taxon>
        <taxon>Dikarya</taxon>
        <taxon>Ascomycota</taxon>
        <taxon>Pezizomycotina</taxon>
        <taxon>Dothideomycetes</taxon>
        <taxon>Pleosporomycetidae</taxon>
        <taxon>Pleosporales</taxon>
        <taxon>Amniculicolaceae</taxon>
        <taxon>Amniculicola</taxon>
    </lineage>
</organism>
<name>A0A6A5WA39_9PLEO</name>
<proteinExistence type="predicted"/>
<feature type="repeat" description="ANK" evidence="3">
    <location>
        <begin position="216"/>
        <end position="248"/>
    </location>
</feature>
<dbReference type="Gene3D" id="1.25.40.20">
    <property type="entry name" value="Ankyrin repeat-containing domain"/>
    <property type="match status" value="2"/>
</dbReference>
<dbReference type="PROSITE" id="PS50297">
    <property type="entry name" value="ANK_REP_REGION"/>
    <property type="match status" value="1"/>
</dbReference>
<accession>A0A6A5WA39</accession>
<feature type="repeat" description="ANK" evidence="3">
    <location>
        <begin position="350"/>
        <end position="382"/>
    </location>
</feature>